<dbReference type="OrthoDB" id="6738241at2759"/>
<feature type="region of interest" description="Disordered" evidence="9">
    <location>
        <begin position="253"/>
        <end position="277"/>
    </location>
</feature>
<dbReference type="InParanoid" id="A0A5N4AYQ0"/>
<feature type="region of interest" description="Disordered" evidence="9">
    <location>
        <begin position="174"/>
        <end position="219"/>
    </location>
</feature>
<feature type="binding site" evidence="8">
    <location>
        <position position="62"/>
    </location>
    <ligand>
        <name>Zn(2+)</name>
        <dbReference type="ChEBI" id="CHEBI:29105"/>
    </ligand>
</feature>
<feature type="domain" description="C2H2-type" evidence="10">
    <location>
        <begin position="1216"/>
        <end position="1243"/>
    </location>
</feature>
<name>A0A5N4AYQ0_PHOPY</name>
<evidence type="ECO:0000256" key="1">
    <source>
        <dbReference type="ARBA" id="ARBA00004123"/>
    </source>
</evidence>
<keyword evidence="6" id="KW-0539">Nucleus</keyword>
<keyword evidence="2 8" id="KW-0479">Metal-binding</keyword>
<dbReference type="Pfam" id="PF00096">
    <property type="entry name" value="zf-C2H2"/>
    <property type="match status" value="1"/>
</dbReference>
<evidence type="ECO:0000256" key="4">
    <source>
        <dbReference type="ARBA" id="ARBA00022771"/>
    </source>
</evidence>
<feature type="domain" description="C2H2-type" evidence="10">
    <location>
        <begin position="1471"/>
        <end position="1498"/>
    </location>
</feature>
<dbReference type="PROSITE" id="PS51915">
    <property type="entry name" value="ZAD"/>
    <property type="match status" value="1"/>
</dbReference>
<comment type="caution">
    <text evidence="12">The sequence shown here is derived from an EMBL/GenBank/DDBJ whole genome shotgun (WGS) entry which is preliminary data.</text>
</comment>
<dbReference type="SUPFAM" id="SSF57667">
    <property type="entry name" value="beta-beta-alpha zinc fingers"/>
    <property type="match status" value="5"/>
</dbReference>
<feature type="compositionally biased region" description="Basic and acidic residues" evidence="9">
    <location>
        <begin position="253"/>
        <end position="266"/>
    </location>
</feature>
<dbReference type="EMBL" id="VVIM01000002">
    <property type="protein sequence ID" value="KAB0802378.1"/>
    <property type="molecule type" value="Genomic_DNA"/>
</dbReference>
<feature type="domain" description="C2H2-type" evidence="10">
    <location>
        <begin position="694"/>
        <end position="717"/>
    </location>
</feature>
<dbReference type="Proteomes" id="UP000327044">
    <property type="component" value="Unassembled WGS sequence"/>
</dbReference>
<dbReference type="PANTHER" id="PTHR24394">
    <property type="entry name" value="ZINC FINGER PROTEIN"/>
    <property type="match status" value="1"/>
</dbReference>
<keyword evidence="13" id="KW-1185">Reference proteome</keyword>
<organism evidence="12 13">
    <name type="scientific">Photinus pyralis</name>
    <name type="common">Common eastern firefly</name>
    <name type="synonym">Lampyris pyralis</name>
    <dbReference type="NCBI Taxonomy" id="7054"/>
    <lineage>
        <taxon>Eukaryota</taxon>
        <taxon>Metazoa</taxon>
        <taxon>Ecdysozoa</taxon>
        <taxon>Arthropoda</taxon>
        <taxon>Hexapoda</taxon>
        <taxon>Insecta</taxon>
        <taxon>Pterygota</taxon>
        <taxon>Neoptera</taxon>
        <taxon>Endopterygota</taxon>
        <taxon>Coleoptera</taxon>
        <taxon>Polyphaga</taxon>
        <taxon>Elateriformia</taxon>
        <taxon>Elateroidea</taxon>
        <taxon>Lampyridae</taxon>
        <taxon>Lampyrinae</taxon>
        <taxon>Photinus</taxon>
    </lineage>
</organism>
<reference evidence="12 13" key="1">
    <citation type="journal article" date="2018" name="Elife">
        <title>Firefly genomes illuminate parallel origins of bioluminescence in beetles.</title>
        <authorList>
            <person name="Fallon T.R."/>
            <person name="Lower S.E."/>
            <person name="Chang C.H."/>
            <person name="Bessho-Uehara M."/>
            <person name="Martin G.J."/>
            <person name="Bewick A.J."/>
            <person name="Behringer M."/>
            <person name="Debat H.J."/>
            <person name="Wong I."/>
            <person name="Day J.C."/>
            <person name="Suvorov A."/>
            <person name="Silva C.J."/>
            <person name="Stanger-Hall K.F."/>
            <person name="Hall D.W."/>
            <person name="Schmitz R.J."/>
            <person name="Nelson D.R."/>
            <person name="Lewis S.M."/>
            <person name="Shigenobu S."/>
            <person name="Bybee S.M."/>
            <person name="Larracuente A.M."/>
            <person name="Oba Y."/>
            <person name="Weng J.K."/>
        </authorList>
    </citation>
    <scope>NUCLEOTIDE SEQUENCE [LARGE SCALE GENOMIC DNA]</scope>
    <source>
        <strain evidence="12">1611_PpyrPB1</strain>
        <tissue evidence="12">Whole body</tissue>
    </source>
</reference>
<dbReference type="PROSITE" id="PS00028">
    <property type="entry name" value="ZINC_FINGER_C2H2_1"/>
    <property type="match status" value="11"/>
</dbReference>
<feature type="compositionally biased region" description="Basic and acidic residues" evidence="9">
    <location>
        <begin position="195"/>
        <end position="219"/>
    </location>
</feature>
<dbReference type="FunFam" id="3.30.160.60:FF:000145">
    <property type="entry name" value="Zinc finger protein 574"/>
    <property type="match status" value="1"/>
</dbReference>
<dbReference type="GO" id="GO:0005634">
    <property type="term" value="C:nucleus"/>
    <property type="evidence" value="ECO:0007669"/>
    <property type="project" value="UniProtKB-SubCell"/>
</dbReference>
<dbReference type="Pfam" id="PF07776">
    <property type="entry name" value="zf-AD"/>
    <property type="match status" value="1"/>
</dbReference>
<dbReference type="InterPro" id="IPR013087">
    <property type="entry name" value="Znf_C2H2_type"/>
</dbReference>
<evidence type="ECO:0000256" key="6">
    <source>
        <dbReference type="ARBA" id="ARBA00023242"/>
    </source>
</evidence>
<keyword evidence="4 7" id="KW-0863">Zinc-finger</keyword>
<keyword evidence="5 8" id="KW-0862">Zinc</keyword>
<dbReference type="GO" id="GO:0008270">
    <property type="term" value="F:zinc ion binding"/>
    <property type="evidence" value="ECO:0007669"/>
    <property type="project" value="UniProtKB-UniRule"/>
</dbReference>
<evidence type="ECO:0000256" key="2">
    <source>
        <dbReference type="ARBA" id="ARBA00022723"/>
    </source>
</evidence>
<evidence type="ECO:0000256" key="7">
    <source>
        <dbReference type="PROSITE-ProRule" id="PRU00042"/>
    </source>
</evidence>
<evidence type="ECO:0000256" key="9">
    <source>
        <dbReference type="SAM" id="MobiDB-lite"/>
    </source>
</evidence>
<feature type="domain" description="ZAD" evidence="11">
    <location>
        <begin position="6"/>
        <end position="86"/>
    </location>
</feature>
<dbReference type="PANTHER" id="PTHR24394:SF29">
    <property type="entry name" value="MYONEURIN"/>
    <property type="match status" value="1"/>
</dbReference>
<evidence type="ECO:0000313" key="13">
    <source>
        <dbReference type="Proteomes" id="UP000327044"/>
    </source>
</evidence>
<feature type="domain" description="C2H2-type" evidence="10">
    <location>
        <begin position="391"/>
        <end position="418"/>
    </location>
</feature>
<feature type="region of interest" description="Disordered" evidence="9">
    <location>
        <begin position="845"/>
        <end position="893"/>
    </location>
</feature>
<feature type="region of interest" description="Disordered" evidence="9">
    <location>
        <begin position="519"/>
        <end position="552"/>
    </location>
</feature>
<feature type="domain" description="C2H2-type" evidence="10">
    <location>
        <begin position="1285"/>
        <end position="1312"/>
    </location>
</feature>
<gene>
    <name evidence="12" type="ORF">PPYR_04564</name>
</gene>
<accession>A0A5N4AYQ0</accession>
<feature type="binding site" evidence="8">
    <location>
        <position position="11"/>
    </location>
    <ligand>
        <name>Zn(2+)</name>
        <dbReference type="ChEBI" id="CHEBI:29105"/>
    </ligand>
</feature>
<evidence type="ECO:0000259" key="10">
    <source>
        <dbReference type="PROSITE" id="PS50157"/>
    </source>
</evidence>
<evidence type="ECO:0000259" key="11">
    <source>
        <dbReference type="PROSITE" id="PS51915"/>
    </source>
</evidence>
<dbReference type="Gene3D" id="3.30.160.60">
    <property type="entry name" value="Classic Zinc Finger"/>
    <property type="match status" value="6"/>
</dbReference>
<feature type="domain" description="C2H2-type" evidence="10">
    <location>
        <begin position="1396"/>
        <end position="1425"/>
    </location>
</feature>
<feature type="binding site" evidence="8">
    <location>
        <position position="8"/>
    </location>
    <ligand>
        <name>Zn(2+)</name>
        <dbReference type="ChEBI" id="CHEBI:29105"/>
    </ligand>
</feature>
<dbReference type="GO" id="GO:0000981">
    <property type="term" value="F:DNA-binding transcription factor activity, RNA polymerase II-specific"/>
    <property type="evidence" value="ECO:0007669"/>
    <property type="project" value="TreeGrafter"/>
</dbReference>
<dbReference type="InterPro" id="IPR036236">
    <property type="entry name" value="Znf_C2H2_sf"/>
</dbReference>
<evidence type="ECO:0000256" key="3">
    <source>
        <dbReference type="ARBA" id="ARBA00022737"/>
    </source>
</evidence>
<feature type="compositionally biased region" description="Basic and acidic residues" evidence="9">
    <location>
        <begin position="540"/>
        <end position="552"/>
    </location>
</feature>
<sequence length="1842" mass="210820">MYHKPRMCRTCLQMSRGDFKFVNLDCVDPLWESNSPNLKDQLIYVIPEMKLDTTEAYICTSCFIALRTAYEFKRMCQVTEQKFQSYNYKYRRPFGVGPGSPQFHVSLSENGSTTPNFRCQNLNYLQSDTSIDITEHHLYDASKVLPRKQLAYLNNVTQKLPEIDVEVVVNQTNSEKQTNAEKKTSLERQTSVEKQTTKDSTDSKTNSESKDKILASDKKDDKAGLKEGAVVKSEKKDTIIEKQEENIAIKDIPKEEKLNSKQEKNESALPQDIKLDPKSGNITFPNLPGIEIVPRKLDSTAIRKKYNIGSQISILKTPKYVSAIETVVKRACEEISYLKTNNILPEALNCSVHLEYLSSAVTMNNTSDKQTIYEMKAIANLYYSESANEILTCKSCDKFFSTTYWLKVHEEEHENDVDKQFMCDRCPATFIDDESLQDHIKQHYAEKEAVNSVQSETSTDTISKIAVPLLGNDQISLTPIPKEKRIVKGNVDQTEKNELSHSAKVDTFEVESCGKIELSNAKENNQVDSPSPLPSPDRSSPFDEKEELPVEEEKKIKAELEQLSTSISKSESEDLETSLAKIKRRNRVKLLKRQFKSLFKKKICHLNYFRCFICLKLFKTKFVLNQHCKYVHIPNTLDSNYWSNVIKAQKASRSTSEDVKEEVDNVTNDNSQVVIPETNLTHVRTAKSNLKVTYACNICDKRVAEKRFLELHMYVHTPTFVCMDPNIAYNKHGDVFKCYLCEKAFPKERYLKLHNLQVHLSKTIICKICNREFKSDFWYSQHKCVIPTEAPEPEPPVEDENNQFPCTVCNRKFARLRFMKSHRHRMHKDVNEDGTPKTKREISAKASNVYGDSDDNEDSNYESENEFDTTETETKESDKSLQGGSSVGLGDRTLNLNELGSRRSLSRGVPKIQCDFCGDYIEETVYDKHIFEHNKLRLDRSLSKRKSLDSSFISTPEKKQEFMKCPVCSKPFKRKYNLNVHISKYHEGVETLDVSELNETVEDEEKYLSDSENSQKEPPEIVYGQISLIDGIEIYECCERTFRLKAHFYRHFKIKHPNCTFKPIYIDQNPLIDTKSILEPIITIDEGTDKELNDKCINLSEAAEQNLHITEEDHLFKDDCTNDLAQKEMRKRGRRRKINALAENIADDEETGNINEFMPIGEERPSKRQRVQQIIADDKSVRTATSDESEDMEATAHHLRQLDLLPVVSKNAFGRYECHICERRFKQKCQLRDHFNVHTGDKPYKCDFCNPVRGFTQTSSLYVHIRRVHAVVMKNCIWEVYSKNGSCIICSEIFDKHSHMFQHLKDHYLKKEFECQECHKNFHMSCHYKVHNINPEDMQHLLADNSSELEEDEESELEQDSTVETLMLPIIDDEKVESDSDSSSFVVGGCDETKPSKCTKCSKAFPNKEQLRFHKKSLAHIQQIEAIRSKVSENSTDEMEEDSLKTDSEAMADIENGVKAIIKKIRTFKKHRCNLCGASFGKRIHLKKHKRKHKMRRAYMKVHEDSITTDVDENPSNIEMQDTSSNTNTLDSNETEKVLEITPSSSNPIEMQVPADTEIISITTTKSLETTAASHPRCAGDVDDLPQLSDKKQDGESATDEFGSFDVILKIAESTSELNKQFLFKHTSTTNKGINFDVPNSTLNLHEDLSSRNTIIELPDSTITYINPNQSDISLLTTDHPLTEECKDDMSDLDITIEVSKCTELPLGLDNKELKKSCSLNIDDLLEDELSSTNIDNKNFYSSLTNDLVILPISENVLANTSKPMELSSPLNDLSFHIVESPTEETRSALTLFDLKTSDSVPKEQCNLQTSISQLEIHEVDSTFIIQPPASTVSDKCFDLGE</sequence>
<dbReference type="InterPro" id="IPR012934">
    <property type="entry name" value="Znf_AD"/>
</dbReference>
<feature type="region of interest" description="Disordered" evidence="9">
    <location>
        <begin position="1571"/>
        <end position="1598"/>
    </location>
</feature>
<evidence type="ECO:0000256" key="5">
    <source>
        <dbReference type="ARBA" id="ARBA00022833"/>
    </source>
</evidence>
<dbReference type="SMART" id="SM00868">
    <property type="entry name" value="zf-AD"/>
    <property type="match status" value="1"/>
</dbReference>
<feature type="compositionally biased region" description="Acidic residues" evidence="9">
    <location>
        <begin position="852"/>
        <end position="871"/>
    </location>
</feature>
<feature type="compositionally biased region" description="Polar residues" evidence="9">
    <location>
        <begin position="1514"/>
        <end position="1531"/>
    </location>
</feature>
<feature type="domain" description="C2H2-type" evidence="10">
    <location>
        <begin position="421"/>
        <end position="448"/>
    </location>
</feature>
<feature type="domain" description="C2H2-type" evidence="10">
    <location>
        <begin position="963"/>
        <end position="991"/>
    </location>
</feature>
<feature type="domain" description="C2H2-type" evidence="10">
    <location>
        <begin position="736"/>
        <end position="764"/>
    </location>
</feature>
<evidence type="ECO:0000313" key="12">
    <source>
        <dbReference type="EMBL" id="KAB0802378.1"/>
    </source>
</evidence>
<dbReference type="PROSITE" id="PS50157">
    <property type="entry name" value="ZINC_FINGER_C2H2_2"/>
    <property type="match status" value="11"/>
</dbReference>
<proteinExistence type="predicted"/>
<feature type="domain" description="C2H2-type" evidence="10">
    <location>
        <begin position="609"/>
        <end position="632"/>
    </location>
</feature>
<dbReference type="SMART" id="SM00355">
    <property type="entry name" value="ZnF_C2H2"/>
    <property type="match status" value="15"/>
</dbReference>
<feature type="region of interest" description="Disordered" evidence="9">
    <location>
        <begin position="1510"/>
        <end position="1531"/>
    </location>
</feature>
<protein>
    <submittedName>
        <fullName evidence="12">Uncharacterized protein</fullName>
    </submittedName>
</protein>
<keyword evidence="3" id="KW-0677">Repeat</keyword>
<feature type="binding site" evidence="8">
    <location>
        <position position="59"/>
    </location>
    <ligand>
        <name>Zn(2+)</name>
        <dbReference type="ChEBI" id="CHEBI:29105"/>
    </ligand>
</feature>
<feature type="domain" description="C2H2-type" evidence="10">
    <location>
        <begin position="804"/>
        <end position="832"/>
    </location>
</feature>
<comment type="subcellular location">
    <subcellularLocation>
        <location evidence="1">Nucleus</location>
    </subcellularLocation>
</comment>
<evidence type="ECO:0000256" key="8">
    <source>
        <dbReference type="PROSITE-ProRule" id="PRU01263"/>
    </source>
</evidence>